<dbReference type="eggNOG" id="arCOG04400">
    <property type="taxonomic scope" value="Archaea"/>
</dbReference>
<reference evidence="2 3" key="1">
    <citation type="journal article" date="2010" name="Stand. Genomic Sci.">
        <title>Complete genome sequence of Archaeoglobus profundus type strain (AV18).</title>
        <authorList>
            <person name="von Jan M."/>
            <person name="Lapidus A."/>
            <person name="Del Rio T.G."/>
            <person name="Copeland A."/>
            <person name="Tice H."/>
            <person name="Cheng J.F."/>
            <person name="Lucas S."/>
            <person name="Chen F."/>
            <person name="Nolan M."/>
            <person name="Goodwin L."/>
            <person name="Han C."/>
            <person name="Pitluck S."/>
            <person name="Liolios K."/>
            <person name="Ivanova N."/>
            <person name="Mavromatis K."/>
            <person name="Ovchinnikova G."/>
            <person name="Chertkov O."/>
            <person name="Pati A."/>
            <person name="Chen A."/>
            <person name="Palaniappan K."/>
            <person name="Land M."/>
            <person name="Hauser L."/>
            <person name="Chang Y.J."/>
            <person name="Jeffries C.D."/>
            <person name="Saunders E."/>
            <person name="Brettin T."/>
            <person name="Detter J.C."/>
            <person name="Chain P."/>
            <person name="Eichinger K."/>
            <person name="Huber H."/>
            <person name="Spring S."/>
            <person name="Rohde M."/>
            <person name="Goker M."/>
            <person name="Wirth R."/>
            <person name="Woyke T."/>
            <person name="Bristow J."/>
            <person name="Eisen J.A."/>
            <person name="Markowitz V."/>
            <person name="Hugenholtz P."/>
            <person name="Kyrpides N.C."/>
            <person name="Klenk H.P."/>
        </authorList>
    </citation>
    <scope>NUCLEOTIDE SEQUENCE [LARGE SCALE GENOMIC DNA]</scope>
    <source>
        <strain evidence="3">DSM 5631 / JCM 9629 / NBRC 100127 / Av18</strain>
    </source>
</reference>
<feature type="transmembrane region" description="Helical" evidence="1">
    <location>
        <begin position="419"/>
        <end position="440"/>
    </location>
</feature>
<organism evidence="2 3">
    <name type="scientific">Archaeoglobus profundus (strain DSM 5631 / JCM 9629 / NBRC 100127 / Av18)</name>
    <dbReference type="NCBI Taxonomy" id="572546"/>
    <lineage>
        <taxon>Archaea</taxon>
        <taxon>Methanobacteriati</taxon>
        <taxon>Methanobacteriota</taxon>
        <taxon>Archaeoglobi</taxon>
        <taxon>Archaeoglobales</taxon>
        <taxon>Archaeoglobaceae</taxon>
        <taxon>Archaeoglobus</taxon>
    </lineage>
</organism>
<protein>
    <submittedName>
        <fullName evidence="2">Uncharacterized protein</fullName>
    </submittedName>
</protein>
<proteinExistence type="predicted"/>
<keyword evidence="1" id="KW-0472">Membrane</keyword>
<dbReference type="KEGG" id="apo:Arcpr_0682"/>
<keyword evidence="3" id="KW-1185">Reference proteome</keyword>
<evidence type="ECO:0000313" key="2">
    <source>
        <dbReference type="EMBL" id="ADB57746.1"/>
    </source>
</evidence>
<evidence type="ECO:0000256" key="1">
    <source>
        <dbReference type="SAM" id="Phobius"/>
    </source>
</evidence>
<dbReference type="HOGENOM" id="CLU_649907_0_0_2"/>
<dbReference type="PaxDb" id="572546-Arcpr_0682"/>
<dbReference type="OrthoDB" id="50543at2157"/>
<dbReference type="EMBL" id="CP001857">
    <property type="protein sequence ID" value="ADB57746.1"/>
    <property type="molecule type" value="Genomic_DNA"/>
</dbReference>
<dbReference type="Proteomes" id="UP000001901">
    <property type="component" value="Chromosome"/>
</dbReference>
<dbReference type="GeneID" id="8739342"/>
<accession>D2RHH1</accession>
<dbReference type="STRING" id="572546.Arcpr_0682"/>
<dbReference type="RefSeq" id="WP_012940082.1">
    <property type="nucleotide sequence ID" value="NC_013741.1"/>
</dbReference>
<name>D2RHH1_ARCPA</name>
<evidence type="ECO:0000313" key="3">
    <source>
        <dbReference type="Proteomes" id="UP000001901"/>
    </source>
</evidence>
<dbReference type="AlphaFoldDB" id="D2RHH1"/>
<sequence>MKKILPILILLAIIQTASAQIVKIEITPQTLLPNDVADCKLTFTAQHDTYVSGITLISPTEVQVTPSSISGVGWISTGYTYEFPFTIKAKESGTYTLTAYVHTLNGTIKQSITIRVLDRMPEIVLDKTILTLNEVNTVHFTVISPLDIRNVVVQPLFKADPQIISVQSGKGSFKFEPTKPQSLKFKISFYNGKNYHEVVRTVNVSYMSSKGVVLNVTPKYHATTIGDVIPIDVEVANLRGDTIYSIEVTANFSKKQFQIPVLKSSEVARVKFDFYSETSGEKIIRVDVRYKDEFGNIHYEHKLLTIRVMNETALQFSGIEIERSLSGLTLTGEVCNVGKSEAYNIYVIANSNGVTKTYYIDSLEPSDFDTFEFTFKNHSRVIILELKWSNEVGEILETEEVVEIPMESFNVKTSSETDYVAIGVSVCVLVFVILLIVLAWRRK</sequence>
<dbReference type="PANTHER" id="PTHR35902:SF6">
    <property type="entry name" value="CONSERVED WITHIN P. AEROPHILUM"/>
    <property type="match status" value="1"/>
</dbReference>
<keyword evidence="1" id="KW-0812">Transmembrane</keyword>
<gene>
    <name evidence="2" type="ordered locus">Arcpr_0682</name>
</gene>
<keyword evidence="1" id="KW-1133">Transmembrane helix</keyword>
<dbReference type="PANTHER" id="PTHR35902">
    <property type="entry name" value="S-LAYER DOMAIN-LIKE PROTEIN-RELATED"/>
    <property type="match status" value="1"/>
</dbReference>